<dbReference type="PANTHER" id="PTHR46825:SF9">
    <property type="entry name" value="BETA-LACTAMASE-RELATED DOMAIN-CONTAINING PROTEIN"/>
    <property type="match status" value="1"/>
</dbReference>
<accession>A0A2N5DL35</accession>
<evidence type="ECO:0000256" key="1">
    <source>
        <dbReference type="SAM" id="MobiDB-lite"/>
    </source>
</evidence>
<dbReference type="InterPro" id="IPR012338">
    <property type="entry name" value="Beta-lactam/transpept-like"/>
</dbReference>
<protein>
    <submittedName>
        <fullName evidence="5">Serine hydrolase</fullName>
    </submittedName>
</protein>
<proteinExistence type="predicted"/>
<feature type="signal peptide" evidence="3">
    <location>
        <begin position="1"/>
        <end position="28"/>
    </location>
</feature>
<keyword evidence="3" id="KW-0732">Signal</keyword>
<dbReference type="Proteomes" id="UP000234479">
    <property type="component" value="Unassembled WGS sequence"/>
</dbReference>
<name>A0A2N5DL35_9CAUL</name>
<evidence type="ECO:0000313" key="6">
    <source>
        <dbReference type="Proteomes" id="UP000234479"/>
    </source>
</evidence>
<dbReference type="InterPro" id="IPR001466">
    <property type="entry name" value="Beta-lactam-related"/>
</dbReference>
<feature type="compositionally biased region" description="Low complexity" evidence="1">
    <location>
        <begin position="31"/>
        <end position="63"/>
    </location>
</feature>
<dbReference type="EMBL" id="PJRS01000017">
    <property type="protein sequence ID" value="PLR26779.1"/>
    <property type="molecule type" value="Genomic_DNA"/>
</dbReference>
<feature type="transmembrane region" description="Helical" evidence="2">
    <location>
        <begin position="676"/>
        <end position="701"/>
    </location>
</feature>
<evidence type="ECO:0000256" key="3">
    <source>
        <dbReference type="SAM" id="SignalP"/>
    </source>
</evidence>
<dbReference type="PANTHER" id="PTHR46825">
    <property type="entry name" value="D-ALANYL-D-ALANINE-CARBOXYPEPTIDASE/ENDOPEPTIDASE AMPH"/>
    <property type="match status" value="1"/>
</dbReference>
<dbReference type="GO" id="GO:0016787">
    <property type="term" value="F:hydrolase activity"/>
    <property type="evidence" value="ECO:0007669"/>
    <property type="project" value="UniProtKB-KW"/>
</dbReference>
<keyword evidence="2" id="KW-1133">Transmembrane helix</keyword>
<keyword evidence="2" id="KW-0472">Membrane</keyword>
<dbReference type="SUPFAM" id="SSF56601">
    <property type="entry name" value="beta-lactamase/transpeptidase-like"/>
    <property type="match status" value="1"/>
</dbReference>
<dbReference type="InterPro" id="IPR050491">
    <property type="entry name" value="AmpC-like"/>
</dbReference>
<gene>
    <name evidence="5" type="ORF">SGCZBJ_08410</name>
</gene>
<keyword evidence="5" id="KW-0378">Hydrolase</keyword>
<reference evidence="5 6" key="1">
    <citation type="submission" date="2017-12" db="EMBL/GenBank/DDBJ databases">
        <title>The genome sequence of Caulobacter sp. 410.</title>
        <authorList>
            <person name="Gao J."/>
            <person name="Mao X."/>
            <person name="Sun J."/>
        </authorList>
    </citation>
    <scope>NUCLEOTIDE SEQUENCE [LARGE SCALE GENOMIC DNA]</scope>
    <source>
        <strain evidence="5 6">410</strain>
    </source>
</reference>
<evidence type="ECO:0000313" key="5">
    <source>
        <dbReference type="EMBL" id="PLR26779.1"/>
    </source>
</evidence>
<dbReference type="AlphaFoldDB" id="A0A2N5DL35"/>
<keyword evidence="6" id="KW-1185">Reference proteome</keyword>
<dbReference type="Pfam" id="PF00144">
    <property type="entry name" value="Beta-lactamase"/>
    <property type="match status" value="1"/>
</dbReference>
<feature type="transmembrane region" description="Helical" evidence="2">
    <location>
        <begin position="563"/>
        <end position="586"/>
    </location>
</feature>
<feature type="domain" description="Beta-lactamase-related" evidence="4">
    <location>
        <begin position="97"/>
        <end position="435"/>
    </location>
</feature>
<feature type="chain" id="PRO_5014988929" evidence="3">
    <location>
        <begin position="29"/>
        <end position="706"/>
    </location>
</feature>
<evidence type="ECO:0000256" key="2">
    <source>
        <dbReference type="SAM" id="Phobius"/>
    </source>
</evidence>
<keyword evidence="2" id="KW-0812">Transmembrane</keyword>
<dbReference type="OrthoDB" id="113033at2"/>
<dbReference type="RefSeq" id="WP_101717561.1">
    <property type="nucleotide sequence ID" value="NZ_PJRS01000017.1"/>
</dbReference>
<feature type="compositionally biased region" description="Pro residues" evidence="1">
    <location>
        <begin position="64"/>
        <end position="76"/>
    </location>
</feature>
<feature type="transmembrane region" description="Helical" evidence="2">
    <location>
        <begin position="607"/>
        <end position="632"/>
    </location>
</feature>
<evidence type="ECO:0000259" key="4">
    <source>
        <dbReference type="Pfam" id="PF00144"/>
    </source>
</evidence>
<sequence>MTLRLSSKVARCAAVVGIWLGGASSATSQGTAPTAPISTAPRASAPAPATATPRTAPAVRAARPPAPAAAPAATPPVAPALPGVTPLPAPELEAFVDGFVRRSMNQDHIAGVTVSVVQNGQVVLKKGYGVAGLADGRRVDPDRTLFRIGSISKTFTWIALQNEIDAGRIRPDTPINVYLPEKLQVRDQGKKNPVRVRDLYNHTPGFEDRALGQLFERDERRIRPLDVYLRQERPNRVREPGVLPAYSNYGVALVGAALANTGAKPFEDLIAERVIVPAGLTRTTFREPRAWRDDLPAPMAPALAADMAQGYRWTPLGLQAQPIEFIGQIAPAGSASSTAADMARYMTLLLNGGTIDGRTVFSARAAQAFRTPSYRPAAGAAGMNSGFQDIALPGNRRGFGHAGATLWFHSNMVIAPDLGLGVFVSVNTDTGQSLPATLPAAIVERFYAPARAVPAFTPLSAQAAAVYEGDYLTDRRAYGGLEGFVNRLIGVAKVRVSDQGGLAITTDGQTRLWLPTDREDVFKAADGADMLVFQRQDGAAARFFAPSGVAAYERVGSLFKQGVLAGMTLLAALASIATLAGVFVRSRRDTRQTTSQARASLLQTTQAVLWLTAIACVGAFALGSGDVAAVVFGWPSGWLLTASACAFIATLLTLLTLAMVPVVWRGGRRVDSWNDLRKLCFTVTALIFIGFSVVLAAWGFLEFWNT</sequence>
<feature type="transmembrane region" description="Helical" evidence="2">
    <location>
        <begin position="638"/>
        <end position="664"/>
    </location>
</feature>
<feature type="region of interest" description="Disordered" evidence="1">
    <location>
        <begin position="25"/>
        <end position="76"/>
    </location>
</feature>
<comment type="caution">
    <text evidence="5">The sequence shown here is derived from an EMBL/GenBank/DDBJ whole genome shotgun (WGS) entry which is preliminary data.</text>
</comment>
<organism evidence="5 6">
    <name type="scientific">Caulobacter zeae</name>
    <dbReference type="NCBI Taxonomy" id="2055137"/>
    <lineage>
        <taxon>Bacteria</taxon>
        <taxon>Pseudomonadati</taxon>
        <taxon>Pseudomonadota</taxon>
        <taxon>Alphaproteobacteria</taxon>
        <taxon>Caulobacterales</taxon>
        <taxon>Caulobacteraceae</taxon>
        <taxon>Caulobacter</taxon>
    </lineage>
</organism>
<dbReference type="Gene3D" id="3.40.710.10">
    <property type="entry name" value="DD-peptidase/beta-lactamase superfamily"/>
    <property type="match status" value="1"/>
</dbReference>